<name>A0A3B1AU93_9ZZZZ</name>
<reference evidence="1" key="1">
    <citation type="submission" date="2018-06" db="EMBL/GenBank/DDBJ databases">
        <authorList>
            <person name="Zhirakovskaya E."/>
        </authorList>
    </citation>
    <scope>NUCLEOTIDE SEQUENCE</scope>
</reference>
<accession>A0A3B1AU93</accession>
<sequence>MTLGAFACKTVSRMLDSLQVQFVYAFGTLSLGLTDMRAVANGLGQGNLWLFNDIAPAHWLYSNYPEHFFDGMTCLGKCDANQLEEHVKAIMEDLPWAAESLSHIKYFKPSPDMREEFEKVRDIKRTENSR</sequence>
<dbReference type="EMBL" id="UOFV01000356">
    <property type="protein sequence ID" value="VAX02918.1"/>
    <property type="molecule type" value="Genomic_DNA"/>
</dbReference>
<organism evidence="1">
    <name type="scientific">hydrothermal vent metagenome</name>
    <dbReference type="NCBI Taxonomy" id="652676"/>
    <lineage>
        <taxon>unclassified sequences</taxon>
        <taxon>metagenomes</taxon>
        <taxon>ecological metagenomes</taxon>
    </lineage>
</organism>
<evidence type="ECO:0000313" key="1">
    <source>
        <dbReference type="EMBL" id="VAX02918.1"/>
    </source>
</evidence>
<dbReference type="AlphaFoldDB" id="A0A3B1AU93"/>
<dbReference type="InterPro" id="IPR019658">
    <property type="entry name" value="DUF2515"/>
</dbReference>
<gene>
    <name evidence="1" type="ORF">MNBD_GAMMA19-1756</name>
</gene>
<proteinExistence type="predicted"/>
<protein>
    <submittedName>
        <fullName evidence="1">Uncharacterized protein</fullName>
    </submittedName>
</protein>
<dbReference type="Pfam" id="PF10720">
    <property type="entry name" value="DUF2515"/>
    <property type="match status" value="1"/>
</dbReference>